<sequence>MSLFVNMLLEWQNTDSEIYIERVLWIDPSGTDVVTIEINNSKALPKWQKSKELETAIASREIRILEVDPYAGLLRPENSISQNHLNRRDRAWEVIGPLVERNTELMFNPRDRGPLVEATAERTGCIKKTIYNYLRRYWQGGQMKNALLPVFDRCGAKGKERKPSNCKRGRPSKLSKAMEMPIGVNVDDEMKKCFHRGIKAFYENRQGRTLKDAFQLTLEKFFHQGYEMRNGVLVPMLPPATQLPTFAQFRYWYEKERDITQEKISREGKRRFNLRHRSVLGDSTQMAYGPGSVYQIDATIGDIYLVSSLDRNRIIGRPVIYFVIDTFSRLIVGFSVSLEGPSWLGAMLALENVATDKVAFCKEYDIDINESDWPSHHLPEAILADRGELEGYNADNLVNALNIRVSNTPPYRADWKGIVERNFRLSNDKMIRWMPGAVYRKRERGDRDYRLEASLDLRQFRQLIITCILEHNTDTRMDWYRMDDFMIQEYVDPYPIDLWYWGVQNRSGHLRQIAPDIVRLNLLPTDEASVTHQGIYYKGLYYTCELALREQWFVKARVNGRWKIPIAYDPRKLEIIYLRLDDSRKLESCQLIETQKTFQHRDWYEAIDYFELQKQAKESAKTRQYQAKANFHAQIDKIVAEAKEQTEKALTGQSKRSRLQSIRDNRKLERENERESQAWQLGVKETSDQSGKVISMPSAIEPEEDDEGYVAPPKPVDKLRKLREKNWNNDK</sequence>
<dbReference type="InterPro" id="IPR001584">
    <property type="entry name" value="Integrase_cat-core"/>
</dbReference>
<proteinExistence type="predicted"/>
<dbReference type="Proteomes" id="UP000658514">
    <property type="component" value="Unassembled WGS sequence"/>
</dbReference>
<dbReference type="SUPFAM" id="SSF53098">
    <property type="entry name" value="Ribonuclease H-like"/>
    <property type="match status" value="1"/>
</dbReference>
<dbReference type="PROSITE" id="PS50994">
    <property type="entry name" value="INTEGRASE"/>
    <property type="match status" value="1"/>
</dbReference>
<protein>
    <submittedName>
        <fullName evidence="3">DDE-type integrase/transposase/recombinase</fullName>
    </submittedName>
</protein>
<evidence type="ECO:0000313" key="4">
    <source>
        <dbReference type="Proteomes" id="UP000658514"/>
    </source>
</evidence>
<gene>
    <name evidence="3" type="ORF">H6G24_24305</name>
</gene>
<keyword evidence="4" id="KW-1185">Reference proteome</keyword>
<evidence type="ECO:0000313" key="3">
    <source>
        <dbReference type="EMBL" id="MBD2198572.1"/>
    </source>
</evidence>
<name>A0ABR8AEW0_9CYAN</name>
<feature type="region of interest" description="Disordered" evidence="1">
    <location>
        <begin position="663"/>
        <end position="731"/>
    </location>
</feature>
<dbReference type="Pfam" id="PF09299">
    <property type="entry name" value="Mu-transpos_C"/>
    <property type="match status" value="1"/>
</dbReference>
<evidence type="ECO:0000259" key="2">
    <source>
        <dbReference type="PROSITE" id="PS50994"/>
    </source>
</evidence>
<feature type="compositionally biased region" description="Basic and acidic residues" evidence="1">
    <location>
        <begin position="715"/>
        <end position="731"/>
    </location>
</feature>
<organism evidence="3 4">
    <name type="scientific">Calothrix parietina FACHB-288</name>
    <dbReference type="NCBI Taxonomy" id="2692896"/>
    <lineage>
        <taxon>Bacteria</taxon>
        <taxon>Bacillati</taxon>
        <taxon>Cyanobacteriota</taxon>
        <taxon>Cyanophyceae</taxon>
        <taxon>Nostocales</taxon>
        <taxon>Calotrichaceae</taxon>
        <taxon>Calothrix</taxon>
    </lineage>
</organism>
<comment type="caution">
    <text evidence="3">The sequence shown here is derived from an EMBL/GenBank/DDBJ whole genome shotgun (WGS) entry which is preliminary data.</text>
</comment>
<dbReference type="InterPro" id="IPR012337">
    <property type="entry name" value="RNaseH-like_sf"/>
</dbReference>
<evidence type="ECO:0000256" key="1">
    <source>
        <dbReference type="SAM" id="MobiDB-lite"/>
    </source>
</evidence>
<dbReference type="Gene3D" id="3.30.420.10">
    <property type="entry name" value="Ribonuclease H-like superfamily/Ribonuclease H"/>
    <property type="match status" value="1"/>
</dbReference>
<dbReference type="InterPro" id="IPR015378">
    <property type="entry name" value="Transposase-like_Mu_C"/>
</dbReference>
<dbReference type="InterPro" id="IPR036397">
    <property type="entry name" value="RNaseH_sf"/>
</dbReference>
<reference evidence="3 4" key="1">
    <citation type="journal article" date="2020" name="ISME J.">
        <title>Comparative genomics reveals insights into cyanobacterial evolution and habitat adaptation.</title>
        <authorList>
            <person name="Chen M.Y."/>
            <person name="Teng W.K."/>
            <person name="Zhao L."/>
            <person name="Hu C.X."/>
            <person name="Zhou Y.K."/>
            <person name="Han B.P."/>
            <person name="Song L.R."/>
            <person name="Shu W.S."/>
        </authorList>
    </citation>
    <scope>NUCLEOTIDE SEQUENCE [LARGE SCALE GENOMIC DNA]</scope>
    <source>
        <strain evidence="3 4">FACHB-288</strain>
    </source>
</reference>
<feature type="domain" description="Integrase catalytic" evidence="2">
    <location>
        <begin position="286"/>
        <end position="503"/>
    </location>
</feature>
<dbReference type="EMBL" id="JACJQH010000043">
    <property type="protein sequence ID" value="MBD2198572.1"/>
    <property type="molecule type" value="Genomic_DNA"/>
</dbReference>
<feature type="compositionally biased region" description="Basic and acidic residues" evidence="1">
    <location>
        <begin position="663"/>
        <end position="676"/>
    </location>
</feature>
<accession>A0ABR8AEW0</accession>
<dbReference type="RefSeq" id="WP_190555624.1">
    <property type="nucleotide sequence ID" value="NZ_CAWPNO010000077.1"/>
</dbReference>